<organism evidence="1 2">
    <name type="scientific">Vairimorpha necatrix</name>
    <dbReference type="NCBI Taxonomy" id="6039"/>
    <lineage>
        <taxon>Eukaryota</taxon>
        <taxon>Fungi</taxon>
        <taxon>Fungi incertae sedis</taxon>
        <taxon>Microsporidia</taxon>
        <taxon>Nosematidae</taxon>
        <taxon>Vairimorpha</taxon>
    </lineage>
</organism>
<gene>
    <name evidence="1" type="ORF">VNE69_01157</name>
</gene>
<reference evidence="1" key="1">
    <citation type="journal article" date="2024" name="BMC Genomics">
        <title>Functional annotation of a divergent genome using sequence and structure-based similarity.</title>
        <authorList>
            <person name="Svedberg D."/>
            <person name="Winiger R.R."/>
            <person name="Berg A."/>
            <person name="Sharma H."/>
            <person name="Tellgren-Roth C."/>
            <person name="Debrunner-Vossbrinck B.A."/>
            <person name="Vossbrinck C.R."/>
            <person name="Barandun J."/>
        </authorList>
    </citation>
    <scope>NUCLEOTIDE SEQUENCE</scope>
    <source>
        <strain evidence="1">Illinois isolate</strain>
    </source>
</reference>
<sequence length="242" mass="29304">MLKSFMKKTRIKPKDFKFCKSGYKLSAETLKEYKYIKKLFFITANIFSSYIKGNGIDEIKDLILFYEKSDTLLCSLIDEIFTKRFIDSLDRRYALFVLLDKLLRFFYIFDIQRYKNVNIFNNFSNFKLRNNLSEKDNLKLSTFSSIAMPMGRLFMSYFTSEDYELFHPIILKKRSTLFIGDTKMEYLKYVCSILSYQTDLKYLKMFMFSLYERLSKKNKFDNFYDKLNTKEKEYYIDLIEII</sequence>
<protein>
    <submittedName>
        <fullName evidence="1">Uncharacterized protein</fullName>
    </submittedName>
</protein>
<name>A0AAX4J8J9_9MICR</name>
<accession>A0AAX4J8J9</accession>
<dbReference type="RefSeq" id="XP_065328363.1">
    <property type="nucleotide sequence ID" value="XM_065472291.1"/>
</dbReference>
<keyword evidence="2" id="KW-1185">Reference proteome</keyword>
<evidence type="ECO:0000313" key="2">
    <source>
        <dbReference type="Proteomes" id="UP001334084"/>
    </source>
</evidence>
<proteinExistence type="predicted"/>
<evidence type="ECO:0000313" key="1">
    <source>
        <dbReference type="EMBL" id="WUR02218.1"/>
    </source>
</evidence>
<dbReference type="AlphaFoldDB" id="A0AAX4J8J9"/>
<dbReference type="KEGG" id="vnx:VNE69_01157"/>
<dbReference type="Proteomes" id="UP001334084">
    <property type="component" value="Chromosome 1"/>
</dbReference>
<dbReference type="GeneID" id="90540021"/>
<dbReference type="EMBL" id="CP142726">
    <property type="protein sequence ID" value="WUR02218.1"/>
    <property type="molecule type" value="Genomic_DNA"/>
</dbReference>